<evidence type="ECO:0000256" key="4">
    <source>
        <dbReference type="SAM" id="MobiDB-lite"/>
    </source>
</evidence>
<keyword evidence="6" id="KW-1185">Reference proteome</keyword>
<name>A0A9P5BUP1_9PLEO</name>
<dbReference type="PANTHER" id="PTHR47840">
    <property type="entry name" value="ZN(II)2CYS6 TRANSCRIPTION FACTOR (EUROFUNG)-RELATED"/>
    <property type="match status" value="1"/>
</dbReference>
<proteinExistence type="predicted"/>
<organism evidence="5 6">
    <name type="scientific">Didymella heteroderae</name>
    <dbReference type="NCBI Taxonomy" id="1769908"/>
    <lineage>
        <taxon>Eukaryota</taxon>
        <taxon>Fungi</taxon>
        <taxon>Dikarya</taxon>
        <taxon>Ascomycota</taxon>
        <taxon>Pezizomycotina</taxon>
        <taxon>Dothideomycetes</taxon>
        <taxon>Pleosporomycetidae</taxon>
        <taxon>Pleosporales</taxon>
        <taxon>Pleosporineae</taxon>
        <taxon>Didymellaceae</taxon>
        <taxon>Didymella</taxon>
    </lineage>
</organism>
<dbReference type="CDD" id="cd12148">
    <property type="entry name" value="fungal_TF_MHR"/>
    <property type="match status" value="1"/>
</dbReference>
<reference evidence="5" key="1">
    <citation type="submission" date="2019-04" db="EMBL/GenBank/DDBJ databases">
        <title>Sequencing of skin fungus with MAO and IRED activity.</title>
        <authorList>
            <person name="Marsaioli A.J."/>
            <person name="Bonatto J.M.C."/>
            <person name="Reis Junior O."/>
        </authorList>
    </citation>
    <scope>NUCLEOTIDE SEQUENCE</scope>
    <source>
        <strain evidence="5">28M1</strain>
    </source>
</reference>
<evidence type="ECO:0000313" key="6">
    <source>
        <dbReference type="Proteomes" id="UP000758155"/>
    </source>
</evidence>
<dbReference type="PANTHER" id="PTHR47840:SF1">
    <property type="entry name" value="ZN(II)2CYS6 TRANSCRIPTION FACTOR (EUROFUNG)"/>
    <property type="match status" value="1"/>
</dbReference>
<evidence type="ECO:0000313" key="5">
    <source>
        <dbReference type="EMBL" id="KAF3031631.1"/>
    </source>
</evidence>
<gene>
    <name evidence="5" type="ORF">E8E12_002192</name>
</gene>
<dbReference type="EMBL" id="SWKV01000131">
    <property type="protein sequence ID" value="KAF3031631.1"/>
    <property type="molecule type" value="Genomic_DNA"/>
</dbReference>
<protein>
    <recommendedName>
        <fullName evidence="7">Transcription factor domain-containing protein</fullName>
    </recommendedName>
</protein>
<dbReference type="OrthoDB" id="5392779at2759"/>
<evidence type="ECO:0000256" key="1">
    <source>
        <dbReference type="ARBA" id="ARBA00023015"/>
    </source>
</evidence>
<dbReference type="AlphaFoldDB" id="A0A9P5BUP1"/>
<keyword evidence="2" id="KW-0804">Transcription</keyword>
<sequence length="557" mass="62814">MDGSPHKLVPTAGLDVRVQEATRLLMDSVPSQPTLRLILSETSRYWLTWPLCYYGSDASDFLQPDRIDAAQHFISSALSSLNPSLVAKALLFLCLCIQQLTRQCQSRSLLPDRVHSLVDFYIDVASTLLFIDTEHGESIDALESRMFLLKIYVTTGKPRKAWTTGRSALEAALLLGLHRIDQQSTDRTDRKKKLWRLIWQSDRHLSLVLGLPCAISNTHPGVRNKLGGESIVEQILYECNFLAGAVVERDQELGMADYAVTVQLDQRLQQLQHLFPPSWFDSTTNQEISVDMHYYIQIAMLQYFLLSKHIHLPYMLKSTAEPRFLPSRISTLAASRSLLQAYYQLRNDHRTKSIICEFMDFEAFSAAVTLIIGIFSEPKSGLCNYAQAAGDWAIVKSCVQTLRRTEQLLKCSIARQGAQLLEHLSMAWEGNSDAPERFESIIPFFGKVKINRAAAARTQERESGRMYPMDDVSRNPPTDARDSSLYYHDSGSQLSWENTIEFSASPSCFGYGADLGGDWQDQVCFGAAYEWAQSFSRVETTDAVAGDMRNWTLMSAP</sequence>
<accession>A0A9P5BUP1</accession>
<keyword evidence="3" id="KW-0539">Nucleus</keyword>
<keyword evidence="1" id="KW-0805">Transcription regulation</keyword>
<dbReference type="Proteomes" id="UP000758155">
    <property type="component" value="Unassembled WGS sequence"/>
</dbReference>
<feature type="region of interest" description="Disordered" evidence="4">
    <location>
        <begin position="457"/>
        <end position="482"/>
    </location>
</feature>
<evidence type="ECO:0000256" key="2">
    <source>
        <dbReference type="ARBA" id="ARBA00023163"/>
    </source>
</evidence>
<comment type="caution">
    <text evidence="5">The sequence shown here is derived from an EMBL/GenBank/DDBJ whole genome shotgun (WGS) entry which is preliminary data.</text>
</comment>
<evidence type="ECO:0008006" key="7">
    <source>
        <dbReference type="Google" id="ProtNLM"/>
    </source>
</evidence>
<evidence type="ECO:0000256" key="3">
    <source>
        <dbReference type="ARBA" id="ARBA00023242"/>
    </source>
</evidence>